<reference evidence="2" key="1">
    <citation type="submission" date="2022-10" db="EMBL/GenBank/DDBJ databases">
        <title>Determination and structural analysis of whole genome sequence of Sarocladium strictum F4-1.</title>
        <authorList>
            <person name="Hu L."/>
            <person name="Jiang Y."/>
        </authorList>
    </citation>
    <scope>NUCLEOTIDE SEQUENCE</scope>
    <source>
        <strain evidence="2">F4-1</strain>
    </source>
</reference>
<evidence type="ECO:0000313" key="2">
    <source>
        <dbReference type="EMBL" id="KAK0384613.1"/>
    </source>
</evidence>
<keyword evidence="1" id="KW-0812">Transmembrane</keyword>
<comment type="caution">
    <text evidence="2">The sequence shown here is derived from an EMBL/GenBank/DDBJ whole genome shotgun (WGS) entry which is preliminary data.</text>
</comment>
<organism evidence="2 3">
    <name type="scientific">Sarocladium strictum</name>
    <name type="common">Black bundle disease fungus</name>
    <name type="synonym">Acremonium strictum</name>
    <dbReference type="NCBI Taxonomy" id="5046"/>
    <lineage>
        <taxon>Eukaryota</taxon>
        <taxon>Fungi</taxon>
        <taxon>Dikarya</taxon>
        <taxon>Ascomycota</taxon>
        <taxon>Pezizomycotina</taxon>
        <taxon>Sordariomycetes</taxon>
        <taxon>Hypocreomycetidae</taxon>
        <taxon>Hypocreales</taxon>
        <taxon>Sarocladiaceae</taxon>
        <taxon>Sarocladium</taxon>
    </lineage>
</organism>
<accession>A0AA39GDD1</accession>
<keyword evidence="1" id="KW-1133">Transmembrane helix</keyword>
<dbReference type="Proteomes" id="UP001175261">
    <property type="component" value="Unassembled WGS sequence"/>
</dbReference>
<proteinExistence type="predicted"/>
<sequence>MGDIFVWALGQAFPNVAATINVHLLDEDCAYQAYVQPIVRNFIWPYAMVPALRGVKKLVMTATDVRLIMRHPLPAAFIIVLMACFYMSLRFARARVASLINVLFHALFIASGVALVLFGAVVVWIFSKL</sequence>
<name>A0AA39GDD1_SARSR</name>
<keyword evidence="1" id="KW-0472">Membrane</keyword>
<gene>
    <name evidence="2" type="ORF">NLU13_8699</name>
</gene>
<evidence type="ECO:0000313" key="3">
    <source>
        <dbReference type="Proteomes" id="UP001175261"/>
    </source>
</evidence>
<keyword evidence="3" id="KW-1185">Reference proteome</keyword>
<feature type="transmembrane region" description="Helical" evidence="1">
    <location>
        <begin position="73"/>
        <end position="92"/>
    </location>
</feature>
<protein>
    <submittedName>
        <fullName evidence="2">Uncharacterized protein</fullName>
    </submittedName>
</protein>
<feature type="transmembrane region" description="Helical" evidence="1">
    <location>
        <begin position="99"/>
        <end position="126"/>
    </location>
</feature>
<dbReference type="AlphaFoldDB" id="A0AA39GDD1"/>
<evidence type="ECO:0000256" key="1">
    <source>
        <dbReference type="SAM" id="Phobius"/>
    </source>
</evidence>
<dbReference type="EMBL" id="JAPDFR010000008">
    <property type="protein sequence ID" value="KAK0384613.1"/>
    <property type="molecule type" value="Genomic_DNA"/>
</dbReference>